<dbReference type="HOGENOM" id="CLU_159738_0_0_2"/>
<dbReference type="Proteomes" id="UP000010878">
    <property type="component" value="Chromosome"/>
</dbReference>
<dbReference type="GeneID" id="14404152"/>
<gene>
    <name evidence="2" type="ORF">Natoc_2468</name>
</gene>
<accession>L0JYX0</accession>
<sequence length="81" mass="9117">MTETDLVVKVVEAIANVDGVDQEELDPLYTYIDPGMLENLSGPEKGEWSFTFQYAAHQVTITQDEQIFVDGELYTSSKVTR</sequence>
<dbReference type="eggNOG" id="arCOG08980">
    <property type="taxonomic scope" value="Archaea"/>
</dbReference>
<proteinExistence type="predicted"/>
<dbReference type="Pfam" id="PF18545">
    <property type="entry name" value="HalOD1"/>
    <property type="match status" value="1"/>
</dbReference>
<evidence type="ECO:0000313" key="2">
    <source>
        <dbReference type="EMBL" id="AGB38242.1"/>
    </source>
</evidence>
<evidence type="ECO:0000259" key="1">
    <source>
        <dbReference type="Pfam" id="PF18545"/>
    </source>
</evidence>
<keyword evidence="3" id="KW-1185">Reference proteome</keyword>
<dbReference type="EMBL" id="CP003929">
    <property type="protein sequence ID" value="AGB38242.1"/>
    <property type="molecule type" value="Genomic_DNA"/>
</dbReference>
<feature type="domain" description="Halobacterial output" evidence="1">
    <location>
        <begin position="4"/>
        <end position="70"/>
    </location>
</feature>
<organism evidence="2 3">
    <name type="scientific">Natronococcus occultus SP4</name>
    <dbReference type="NCBI Taxonomy" id="694430"/>
    <lineage>
        <taxon>Archaea</taxon>
        <taxon>Methanobacteriati</taxon>
        <taxon>Methanobacteriota</taxon>
        <taxon>Stenosarchaea group</taxon>
        <taxon>Halobacteria</taxon>
        <taxon>Halobacteriales</taxon>
        <taxon>Natrialbaceae</taxon>
        <taxon>Natronococcus</taxon>
    </lineage>
</organism>
<dbReference type="InterPro" id="IPR040624">
    <property type="entry name" value="HalOD1"/>
</dbReference>
<reference evidence="2 3" key="1">
    <citation type="submission" date="2012-11" db="EMBL/GenBank/DDBJ databases">
        <title>FINISHED of Natronococcus occultus SP4, DSM 3396.</title>
        <authorList>
            <consortium name="DOE Joint Genome Institute"/>
            <person name="Eisen J."/>
            <person name="Huntemann M."/>
            <person name="Wei C.-L."/>
            <person name="Han J."/>
            <person name="Detter J.C."/>
            <person name="Han C."/>
            <person name="Tapia R."/>
            <person name="Chen A."/>
            <person name="Kyrpides N."/>
            <person name="Mavromatis K."/>
            <person name="Markowitz V."/>
            <person name="Szeto E."/>
            <person name="Ivanova N."/>
            <person name="Mikhailova N."/>
            <person name="Ovchinnikova G."/>
            <person name="Pagani I."/>
            <person name="Pati A."/>
            <person name="Goodwin L."/>
            <person name="Nordberg H.P."/>
            <person name="Cantor M.N."/>
            <person name="Hua S.X."/>
            <person name="Woyke T."/>
            <person name="Eisen J."/>
            <person name="Klenk H.-P."/>
            <person name="Klenk H.-P."/>
        </authorList>
    </citation>
    <scope>NUCLEOTIDE SEQUENCE [LARGE SCALE GENOMIC DNA]</scope>
    <source>
        <strain evidence="2 3">SP4</strain>
    </source>
</reference>
<protein>
    <recommendedName>
        <fullName evidence="1">Halobacterial output domain-containing protein</fullName>
    </recommendedName>
</protein>
<name>L0JYX0_9EURY</name>
<dbReference type="KEGG" id="nou:Natoc_2468"/>
<dbReference type="OrthoDB" id="181175at2157"/>
<dbReference type="AlphaFoldDB" id="L0JYX0"/>
<dbReference type="RefSeq" id="WP_015321684.1">
    <property type="nucleotide sequence ID" value="NC_019974.1"/>
</dbReference>
<evidence type="ECO:0000313" key="3">
    <source>
        <dbReference type="Proteomes" id="UP000010878"/>
    </source>
</evidence>